<name>A0A0F9TLY9_9ZZZZ</name>
<dbReference type="EMBL" id="LAZR01001133">
    <property type="protein sequence ID" value="KKN50096.1"/>
    <property type="molecule type" value="Genomic_DNA"/>
</dbReference>
<dbReference type="Gene3D" id="3.90.920.10">
    <property type="entry name" value="DNA primase, PRIM domain"/>
    <property type="match status" value="1"/>
</dbReference>
<evidence type="ECO:0000313" key="1">
    <source>
        <dbReference type="EMBL" id="KKN50096.1"/>
    </source>
</evidence>
<accession>A0A0F9TLY9</accession>
<proteinExistence type="predicted"/>
<dbReference type="AlphaFoldDB" id="A0A0F9TLY9"/>
<comment type="caution">
    <text evidence="1">The sequence shown here is derived from an EMBL/GenBank/DDBJ whole genome shotgun (WGS) entry which is preliminary data.</text>
</comment>
<reference evidence="1" key="1">
    <citation type="journal article" date="2015" name="Nature">
        <title>Complex archaea that bridge the gap between prokaryotes and eukaryotes.</title>
        <authorList>
            <person name="Spang A."/>
            <person name="Saw J.H."/>
            <person name="Jorgensen S.L."/>
            <person name="Zaremba-Niedzwiedzka K."/>
            <person name="Martijn J."/>
            <person name="Lind A.E."/>
            <person name="van Eijk R."/>
            <person name="Schleper C."/>
            <person name="Guy L."/>
            <person name="Ettema T.J."/>
        </authorList>
    </citation>
    <scope>NUCLEOTIDE SEQUENCE</scope>
</reference>
<protein>
    <submittedName>
        <fullName evidence="1">Uncharacterized protein</fullName>
    </submittedName>
</protein>
<sequence length="251" mass="30106">MLNINNYYKWYFIPKIKFNIIKYTKNRETALITSNKKITLRMLKIHSVQHIDFHLKHLNWFTNKWNMYYSLAEYNEGIPNQKFNLAKRDNSQWRKDHWQSMKGYDLLIDVDASQHFEIDHAKKSTINICNRLLKNDIDFDIRFSGCGFHIIVPYSYFAASKYSFDPNDDLSVYSAYSLIAKKFSSKFSEMIDTNLNDSRRLCKIPYSLAIYDKNIYVCCPLDYGQLIKFNLEDYTPENIIKWLDDKHRMKM</sequence>
<gene>
    <name evidence="1" type="ORF">LCGC14_0635940</name>
</gene>
<organism evidence="1">
    <name type="scientific">marine sediment metagenome</name>
    <dbReference type="NCBI Taxonomy" id="412755"/>
    <lineage>
        <taxon>unclassified sequences</taxon>
        <taxon>metagenomes</taxon>
        <taxon>ecological metagenomes</taxon>
    </lineage>
</organism>
<dbReference type="SUPFAM" id="SSF56747">
    <property type="entry name" value="Prim-pol domain"/>
    <property type="match status" value="1"/>
</dbReference>